<dbReference type="HOGENOM" id="CLU_462230_0_0_0"/>
<dbReference type="STRING" id="575540.Isop_1307"/>
<dbReference type="KEGG" id="ipa:Isop_1307"/>
<evidence type="ECO:0008006" key="3">
    <source>
        <dbReference type="Google" id="ProtNLM"/>
    </source>
</evidence>
<gene>
    <name evidence="1" type="ordered locus">Isop_1307</name>
</gene>
<evidence type="ECO:0000313" key="1">
    <source>
        <dbReference type="EMBL" id="ADV61893.1"/>
    </source>
</evidence>
<accession>E8QWK1</accession>
<dbReference type="OrthoDB" id="240224at2"/>
<dbReference type="AlphaFoldDB" id="E8QWK1"/>
<sequence length="612" mass="66378">MSPKLARAWSAVALAAAWTWLLILAETIHSARAEPPIPEASRWVSADALIYVEWHRLDTLLDRLEDPRLQARLNAFPGYAQAFSNNAELIQARRIAELVAAQVGVTWREGLADLVRGGAVIAFDLEGFQPVLTIIVKPKDDAVLRRTLQVILQGMQDDARSKGNPDPVRQSTRDGVTIYALNDQAAYAVHQGHLLISNGVQPLSILLDRVSGRAPARFKTMADSSSLRERRAGLPDDAIIFGMVNLERLRAFNPRAFELPADQVNPLLSILFAPWVESARKGNWVAAHLVWTPEHLELGVNLATPPNGYDPAFASLVPASGQGAAAPLSPPGAIASLSLRRDLAEVWKNRMTLLPPETLQGLSQLDATTGVFFGGRDFENGVLAALGSDWRIVAARPAPFAQDQPRPDVTLPSFALVGGLNPQDKDFPLRLELGFQSLVGILNLQANMNQTPPLLMSLERDGNVSMTTTRFMPPAPDAPPPDDAVVPVQYNFTPSFASLGDRFVLGSTAPLTRALVEALRDPKASEPSQPTLVGWIDLNAVADLLAANRDALVAQNMTEQGNDRETAQATIDALTGFVHDLGRFDLSVEDTPNAVRFRLGFTFQPQPGGTQP</sequence>
<reference key="1">
    <citation type="submission" date="2010-11" db="EMBL/GenBank/DDBJ databases">
        <title>The complete sequence of chromosome of Isophaera pallida ATCC 43644.</title>
        <authorList>
            <consortium name="US DOE Joint Genome Institute (JGI-PGF)"/>
            <person name="Lucas S."/>
            <person name="Copeland A."/>
            <person name="Lapidus A."/>
            <person name="Bruce D."/>
            <person name="Goodwin L."/>
            <person name="Pitluck S."/>
            <person name="Kyrpides N."/>
            <person name="Mavromatis K."/>
            <person name="Pagani I."/>
            <person name="Ivanova N."/>
            <person name="Saunders E."/>
            <person name="Brettin T."/>
            <person name="Detter J.C."/>
            <person name="Han C."/>
            <person name="Tapia R."/>
            <person name="Land M."/>
            <person name="Hauser L."/>
            <person name="Markowitz V."/>
            <person name="Cheng J.-F."/>
            <person name="Hugenholtz P."/>
            <person name="Woyke T."/>
            <person name="Wu D."/>
            <person name="Eisen J.A."/>
        </authorList>
    </citation>
    <scope>NUCLEOTIDE SEQUENCE</scope>
    <source>
        <strain>ATCC 43644</strain>
    </source>
</reference>
<dbReference type="RefSeq" id="WP_013564181.1">
    <property type="nucleotide sequence ID" value="NC_014962.1"/>
</dbReference>
<organism evidence="1 2">
    <name type="scientific">Isosphaera pallida (strain ATCC 43644 / DSM 9630 / IS1B)</name>
    <dbReference type="NCBI Taxonomy" id="575540"/>
    <lineage>
        <taxon>Bacteria</taxon>
        <taxon>Pseudomonadati</taxon>
        <taxon>Planctomycetota</taxon>
        <taxon>Planctomycetia</taxon>
        <taxon>Isosphaerales</taxon>
        <taxon>Isosphaeraceae</taxon>
        <taxon>Isosphaera</taxon>
    </lineage>
</organism>
<dbReference type="Proteomes" id="UP000008631">
    <property type="component" value="Chromosome"/>
</dbReference>
<dbReference type="eggNOG" id="ENOG50337NB">
    <property type="taxonomic scope" value="Bacteria"/>
</dbReference>
<dbReference type="InParanoid" id="E8QWK1"/>
<evidence type="ECO:0000313" key="2">
    <source>
        <dbReference type="Proteomes" id="UP000008631"/>
    </source>
</evidence>
<name>E8QWK1_ISOPI</name>
<keyword evidence="2" id="KW-1185">Reference proteome</keyword>
<dbReference type="EMBL" id="CP002353">
    <property type="protein sequence ID" value="ADV61893.1"/>
    <property type="molecule type" value="Genomic_DNA"/>
</dbReference>
<protein>
    <recommendedName>
        <fullName evidence="3">DUF3352 domain-containing protein</fullName>
    </recommendedName>
</protein>
<proteinExistence type="predicted"/>
<reference evidence="1 2" key="2">
    <citation type="journal article" date="2011" name="Stand. Genomic Sci.">
        <title>Complete genome sequence of Isosphaera pallida type strain (IS1B).</title>
        <authorList>
            <consortium name="US DOE Joint Genome Institute (JGI-PGF)"/>
            <person name="Goker M."/>
            <person name="Cleland D."/>
            <person name="Saunders E."/>
            <person name="Lapidus A."/>
            <person name="Nolan M."/>
            <person name="Lucas S."/>
            <person name="Hammon N."/>
            <person name="Deshpande S."/>
            <person name="Cheng J.F."/>
            <person name="Tapia R."/>
            <person name="Han C."/>
            <person name="Goodwin L."/>
            <person name="Pitluck S."/>
            <person name="Liolios K."/>
            <person name="Pagani I."/>
            <person name="Ivanova N."/>
            <person name="Mavromatis K."/>
            <person name="Pati A."/>
            <person name="Chen A."/>
            <person name="Palaniappan K."/>
            <person name="Land M."/>
            <person name="Hauser L."/>
            <person name="Chang Y.J."/>
            <person name="Jeffries C.D."/>
            <person name="Detter J.C."/>
            <person name="Beck B."/>
            <person name="Woyke T."/>
            <person name="Bristow J."/>
            <person name="Eisen J.A."/>
            <person name="Markowitz V."/>
            <person name="Hugenholtz P."/>
            <person name="Kyrpides N.C."/>
            <person name="Klenk H.P."/>
        </authorList>
    </citation>
    <scope>NUCLEOTIDE SEQUENCE [LARGE SCALE GENOMIC DNA]</scope>
    <source>
        <strain evidence="2">ATCC 43644 / DSM 9630 / IS1B</strain>
    </source>
</reference>